<evidence type="ECO:0000256" key="2">
    <source>
        <dbReference type="SAM" id="MobiDB-lite"/>
    </source>
</evidence>
<dbReference type="Pfam" id="PF00567">
    <property type="entry name" value="TUDOR"/>
    <property type="match status" value="1"/>
</dbReference>
<dbReference type="SMART" id="SM00322">
    <property type="entry name" value="KH"/>
    <property type="match status" value="1"/>
</dbReference>
<feature type="region of interest" description="Disordered" evidence="2">
    <location>
        <begin position="1"/>
        <end position="21"/>
    </location>
</feature>
<dbReference type="InterPro" id="IPR004087">
    <property type="entry name" value="KH_dom"/>
</dbReference>
<dbReference type="InterPro" id="IPR050621">
    <property type="entry name" value="Tudor_domain_containing"/>
</dbReference>
<dbReference type="SMART" id="SM00333">
    <property type="entry name" value="TUDOR"/>
    <property type="match status" value="1"/>
</dbReference>
<dbReference type="PROSITE" id="PS50304">
    <property type="entry name" value="TUDOR"/>
    <property type="match status" value="1"/>
</dbReference>
<evidence type="ECO:0000313" key="5">
    <source>
        <dbReference type="Proteomes" id="UP000594262"/>
    </source>
</evidence>
<feature type="compositionally biased region" description="Basic and acidic residues" evidence="2">
    <location>
        <begin position="1"/>
        <end position="14"/>
    </location>
</feature>
<keyword evidence="1" id="KW-0694">RNA-binding</keyword>
<dbReference type="EnsemblMetazoa" id="CLYHEMT009546.1">
    <property type="protein sequence ID" value="CLYHEMP009546.1"/>
    <property type="gene ID" value="CLYHEMG009546"/>
</dbReference>
<dbReference type="Proteomes" id="UP000594262">
    <property type="component" value="Unplaced"/>
</dbReference>
<dbReference type="GO" id="GO:0005739">
    <property type="term" value="C:mitochondrion"/>
    <property type="evidence" value="ECO:0007669"/>
    <property type="project" value="UniProtKB-ARBA"/>
</dbReference>
<protein>
    <recommendedName>
        <fullName evidence="3">Tudor domain-containing protein</fullName>
    </recommendedName>
</protein>
<keyword evidence="5" id="KW-1185">Reference proteome</keyword>
<dbReference type="SUPFAM" id="SSF54791">
    <property type="entry name" value="Eukaryotic type KH-domain (KH-domain type I)"/>
    <property type="match status" value="1"/>
</dbReference>
<dbReference type="InterPro" id="IPR035437">
    <property type="entry name" value="SNase_OB-fold_sf"/>
</dbReference>
<sequence length="344" mass="38503">MEKPWRNEPEKVESPEDGSDSEVFPLYPNDFVVMEYTVAEDLCGKIIGKHGKAVKDINEKTGAFVCIEAEKVGPKCVLSIAGLYCQVQDAEKALMTKHKNALKRHVSQWPANNEVQNSILPSDDYVSVIVTAVINAGNLFVQVFNSDVDSNLIQLQKDLDIAYNQPPQRLMYHESRKPTIGEICISFIDNMWCRVRVVEHSSESQVVVVFVDYGGSVVIDWHLLYKIRDPFLELPAQAIQCYITDSYPLPNQADYSYSANLTLNQMIEGKVLHAYVHGSCNDIPCVELFYTNEETNEDVSVNGNLVNWGLVSAYAPIIIDDSQMIEVNAVVPQEVSPAPVTVEQ</sequence>
<dbReference type="PROSITE" id="PS50084">
    <property type="entry name" value="KH_TYPE_1"/>
    <property type="match status" value="1"/>
</dbReference>
<dbReference type="Pfam" id="PF00013">
    <property type="entry name" value="KH_1"/>
    <property type="match status" value="1"/>
</dbReference>
<name>A0A7M5VEA3_9CNID</name>
<accession>A0A7M5VEA3</accession>
<dbReference type="InterPro" id="IPR036612">
    <property type="entry name" value="KH_dom_type_1_sf"/>
</dbReference>
<dbReference type="Gene3D" id="2.30.30.140">
    <property type="match status" value="1"/>
</dbReference>
<dbReference type="Gene3D" id="3.30.1370.10">
    <property type="entry name" value="K Homology domain, type 1"/>
    <property type="match status" value="1"/>
</dbReference>
<feature type="domain" description="Tudor" evidence="3">
    <location>
        <begin position="177"/>
        <end position="234"/>
    </location>
</feature>
<dbReference type="Gene3D" id="2.40.50.90">
    <property type="match status" value="1"/>
</dbReference>
<proteinExistence type="predicted"/>
<evidence type="ECO:0000259" key="3">
    <source>
        <dbReference type="PROSITE" id="PS50304"/>
    </source>
</evidence>
<dbReference type="OrthoDB" id="10069557at2759"/>
<dbReference type="PANTHER" id="PTHR22948">
    <property type="entry name" value="TUDOR DOMAIN CONTAINING PROTEIN"/>
    <property type="match status" value="1"/>
</dbReference>
<dbReference type="PANTHER" id="PTHR22948:SF65">
    <property type="entry name" value="A-KINASE ANCHORING PROTEIN 1"/>
    <property type="match status" value="1"/>
</dbReference>
<dbReference type="RefSeq" id="XP_066931379.1">
    <property type="nucleotide sequence ID" value="XM_067075278.1"/>
</dbReference>
<organism evidence="4 5">
    <name type="scientific">Clytia hemisphaerica</name>
    <dbReference type="NCBI Taxonomy" id="252671"/>
    <lineage>
        <taxon>Eukaryota</taxon>
        <taxon>Metazoa</taxon>
        <taxon>Cnidaria</taxon>
        <taxon>Hydrozoa</taxon>
        <taxon>Hydroidolina</taxon>
        <taxon>Leptothecata</taxon>
        <taxon>Obeliida</taxon>
        <taxon>Clytiidae</taxon>
        <taxon>Clytia</taxon>
    </lineage>
</organism>
<dbReference type="GO" id="GO:0003723">
    <property type="term" value="F:RNA binding"/>
    <property type="evidence" value="ECO:0007669"/>
    <property type="project" value="UniProtKB-UniRule"/>
</dbReference>
<dbReference type="GeneID" id="136819108"/>
<dbReference type="InterPro" id="IPR004088">
    <property type="entry name" value="KH_dom_type_1"/>
</dbReference>
<dbReference type="AlphaFoldDB" id="A0A7M5VEA3"/>
<dbReference type="SUPFAM" id="SSF63748">
    <property type="entry name" value="Tudor/PWWP/MBT"/>
    <property type="match status" value="1"/>
</dbReference>
<dbReference type="InterPro" id="IPR002999">
    <property type="entry name" value="Tudor"/>
</dbReference>
<evidence type="ECO:0000256" key="1">
    <source>
        <dbReference type="PROSITE-ProRule" id="PRU00117"/>
    </source>
</evidence>
<evidence type="ECO:0000313" key="4">
    <source>
        <dbReference type="EnsemblMetazoa" id="CLYHEMP009546.1"/>
    </source>
</evidence>
<reference evidence="4" key="1">
    <citation type="submission" date="2021-01" db="UniProtKB">
        <authorList>
            <consortium name="EnsemblMetazoa"/>
        </authorList>
    </citation>
    <scope>IDENTIFICATION</scope>
</reference>